<feature type="compositionally biased region" description="Basic and acidic residues" evidence="2">
    <location>
        <begin position="485"/>
        <end position="494"/>
    </location>
</feature>
<keyword evidence="7" id="KW-1185">Reference proteome</keyword>
<evidence type="ECO:0000256" key="3">
    <source>
        <dbReference type="SAM" id="SignalP"/>
    </source>
</evidence>
<comment type="caution">
    <text evidence="6">The sequence shown here is derived from an EMBL/GenBank/DDBJ whole genome shotgun (WGS) entry which is preliminary data.</text>
</comment>
<feature type="chain" id="PRO_5040794331" evidence="3">
    <location>
        <begin position="27"/>
        <end position="602"/>
    </location>
</feature>
<feature type="domain" description="SbsA Ig-like" evidence="5">
    <location>
        <begin position="264"/>
        <end position="306"/>
    </location>
</feature>
<dbReference type="Gene3D" id="3.40.33.10">
    <property type="entry name" value="CAP"/>
    <property type="match status" value="1"/>
</dbReference>
<dbReference type="InterPro" id="IPR014044">
    <property type="entry name" value="CAP_dom"/>
</dbReference>
<dbReference type="InterPro" id="IPR032812">
    <property type="entry name" value="SbsA_Ig"/>
</dbReference>
<dbReference type="CDD" id="cd05379">
    <property type="entry name" value="CAP_bacterial"/>
    <property type="match status" value="1"/>
</dbReference>
<dbReference type="Pfam" id="PF00188">
    <property type="entry name" value="CAP"/>
    <property type="match status" value="1"/>
</dbReference>
<evidence type="ECO:0000256" key="2">
    <source>
        <dbReference type="SAM" id="MobiDB-lite"/>
    </source>
</evidence>
<evidence type="ECO:0000259" key="4">
    <source>
        <dbReference type="Pfam" id="PF00188"/>
    </source>
</evidence>
<evidence type="ECO:0000259" key="5">
    <source>
        <dbReference type="Pfam" id="PF13205"/>
    </source>
</evidence>
<feature type="domain" description="SCP" evidence="4">
    <location>
        <begin position="53"/>
        <end position="169"/>
    </location>
</feature>
<feature type="region of interest" description="Disordered" evidence="2">
    <location>
        <begin position="403"/>
        <end position="504"/>
    </location>
</feature>
<dbReference type="SUPFAM" id="SSF55797">
    <property type="entry name" value="PR-1-like"/>
    <property type="match status" value="1"/>
</dbReference>
<accession>A0A9X2IRZ5</accession>
<organism evidence="6 7">
    <name type="scientific">Halalkalibacter oceani</name>
    <dbReference type="NCBI Taxonomy" id="1653776"/>
    <lineage>
        <taxon>Bacteria</taxon>
        <taxon>Bacillati</taxon>
        <taxon>Bacillota</taxon>
        <taxon>Bacilli</taxon>
        <taxon>Bacillales</taxon>
        <taxon>Bacillaceae</taxon>
        <taxon>Halalkalibacter</taxon>
    </lineage>
</organism>
<reference evidence="6" key="1">
    <citation type="submission" date="2022-05" db="EMBL/GenBank/DDBJ databases">
        <title>Comparative Genomics of Spacecraft Associated Microbes.</title>
        <authorList>
            <person name="Tran M.T."/>
            <person name="Wright A."/>
            <person name="Seuylemezian A."/>
            <person name="Eisen J."/>
            <person name="Coil D."/>
        </authorList>
    </citation>
    <scope>NUCLEOTIDE SEQUENCE</scope>
    <source>
        <strain evidence="6">214.1.1</strain>
    </source>
</reference>
<feature type="compositionally biased region" description="Acidic residues" evidence="2">
    <location>
        <begin position="417"/>
        <end position="431"/>
    </location>
</feature>
<name>A0A9X2IRZ5_9BACI</name>
<evidence type="ECO:0000313" key="7">
    <source>
        <dbReference type="Proteomes" id="UP001139179"/>
    </source>
</evidence>
<dbReference type="EMBL" id="JAMBOL010000027">
    <property type="protein sequence ID" value="MCM3716048.1"/>
    <property type="molecule type" value="Genomic_DNA"/>
</dbReference>
<dbReference type="Proteomes" id="UP001139179">
    <property type="component" value="Unassembled WGS sequence"/>
</dbReference>
<dbReference type="AlphaFoldDB" id="A0A9X2IRZ5"/>
<evidence type="ECO:0000256" key="1">
    <source>
        <dbReference type="ARBA" id="ARBA00022729"/>
    </source>
</evidence>
<gene>
    <name evidence="6" type="ORF">M3202_18510</name>
</gene>
<keyword evidence="1 3" id="KW-0732">Signal</keyword>
<dbReference type="InterPro" id="IPR035940">
    <property type="entry name" value="CAP_sf"/>
</dbReference>
<dbReference type="Pfam" id="PF13205">
    <property type="entry name" value="Big_5"/>
    <property type="match status" value="1"/>
</dbReference>
<evidence type="ECO:0000313" key="6">
    <source>
        <dbReference type="EMBL" id="MCM3716048.1"/>
    </source>
</evidence>
<sequence length="602" mass="67638">MKKIRSYLAAAFISGVLSLAPITASATPIDVIDPFEDLDQKDLQQTQQELLEWINVRREMMGLPAYTLHEDLNKSAQSHANYQTALNQSTGHFQPEKDHPLYTGERLENRTAYFGYDAITGGEGITGHTVTPVVALQALLDAPYHRMDLLNPNHRHIGFGVTNVPYRRSALVNNYGGPERYTAKELVSYPFDGQINVPISWYNSEIPNPLERFGLSGNYVGYPISLEAYGYDQLKYDEVILEDEWGQEIDSYLVGGTKENPFVRHLHIIPKEVLKPGTTYHVSVRGTVVDHDGASETFDKNWSFTTVESLAIQGLSIRGVNQLVWHFYAGSLDEVSVELFNGTQLFHVYHQKDRKISGYYVRPLITGTYTVRVSSPYYDEPYVGEIEIKGNLLQGYEITGGHHDLPLTAGEKLVPPPEEEPVEEEPVEEDVPNVPVDPVVPPEVEDPPANNEDDSAHEEEVVEEPTEEQPQDEQDQQETPEEEQKETPEPEKPSKTIPSSSDYHTVKIEKSIRANDVLRINFTGEIDASSITKDSVFLIDQNGNEHPVDSWTERRDITLAFQSSSKDGYPPGSYTLVVDREKVKGQNGLNIARGLLVTFTVR</sequence>
<feature type="signal peptide" evidence="3">
    <location>
        <begin position="1"/>
        <end position="26"/>
    </location>
</feature>
<protein>
    <submittedName>
        <fullName evidence="6">CAP domain-containing protein</fullName>
    </submittedName>
</protein>
<proteinExistence type="predicted"/>
<feature type="compositionally biased region" description="Acidic residues" evidence="2">
    <location>
        <begin position="443"/>
        <end position="484"/>
    </location>
</feature>
<dbReference type="RefSeq" id="WP_251224728.1">
    <property type="nucleotide sequence ID" value="NZ_JAMBOL010000027.1"/>
</dbReference>